<evidence type="ECO:0000313" key="2">
    <source>
        <dbReference type="EMBL" id="MDC7694419.1"/>
    </source>
</evidence>
<gene>
    <name evidence="2" type="ORF">PQU94_09010</name>
</gene>
<sequence length="91" mass="10498">MNNKQKGTVIFFIGLIQSAIVVTDLSFELFQLIYIWSRWVGPALFLMFWLGVILMITGVFTYFHQKEAQIIIAIPRSSRLVPVNHMIGRLV</sequence>
<keyword evidence="1" id="KW-0812">Transmembrane</keyword>
<dbReference type="EMBL" id="JAQQKW010000004">
    <property type="protein sequence ID" value="MDC7694419.1"/>
    <property type="molecule type" value="Genomic_DNA"/>
</dbReference>
<feature type="transmembrane region" description="Helical" evidence="1">
    <location>
        <begin position="39"/>
        <end position="63"/>
    </location>
</feature>
<reference evidence="2 3" key="1">
    <citation type="submission" date="2023-01" db="EMBL/GenBank/DDBJ databases">
        <title>Novel species of the genus Asticcacaulis isolated from rivers.</title>
        <authorList>
            <person name="Lu H."/>
        </authorList>
    </citation>
    <scope>NUCLEOTIDE SEQUENCE [LARGE SCALE GENOMIC DNA]</scope>
    <source>
        <strain evidence="2 3">DXS10W</strain>
    </source>
</reference>
<keyword evidence="1" id="KW-0472">Membrane</keyword>
<dbReference type="RefSeq" id="WP_272741128.1">
    <property type="nucleotide sequence ID" value="NZ_JAQQKW010000004.1"/>
</dbReference>
<organism evidence="2 3">
    <name type="scientific">Asticcacaulis currens</name>
    <dbReference type="NCBI Taxonomy" id="2984210"/>
    <lineage>
        <taxon>Bacteria</taxon>
        <taxon>Pseudomonadati</taxon>
        <taxon>Pseudomonadota</taxon>
        <taxon>Alphaproteobacteria</taxon>
        <taxon>Caulobacterales</taxon>
        <taxon>Caulobacteraceae</taxon>
        <taxon>Asticcacaulis</taxon>
    </lineage>
</organism>
<proteinExistence type="predicted"/>
<evidence type="ECO:0000313" key="3">
    <source>
        <dbReference type="Proteomes" id="UP001216595"/>
    </source>
</evidence>
<accession>A0ABT5IE30</accession>
<protein>
    <submittedName>
        <fullName evidence="2">Uncharacterized protein</fullName>
    </submittedName>
</protein>
<name>A0ABT5IE30_9CAUL</name>
<feature type="transmembrane region" description="Helical" evidence="1">
    <location>
        <begin position="7"/>
        <end position="27"/>
    </location>
</feature>
<comment type="caution">
    <text evidence="2">The sequence shown here is derived from an EMBL/GenBank/DDBJ whole genome shotgun (WGS) entry which is preliminary data.</text>
</comment>
<keyword evidence="1" id="KW-1133">Transmembrane helix</keyword>
<keyword evidence="3" id="KW-1185">Reference proteome</keyword>
<dbReference type="Proteomes" id="UP001216595">
    <property type="component" value="Unassembled WGS sequence"/>
</dbReference>
<evidence type="ECO:0000256" key="1">
    <source>
        <dbReference type="SAM" id="Phobius"/>
    </source>
</evidence>